<evidence type="ECO:0000259" key="5">
    <source>
        <dbReference type="PROSITE" id="PS50937"/>
    </source>
</evidence>
<evidence type="ECO:0000313" key="8">
    <source>
        <dbReference type="EMBL" id="ODR46441.1"/>
    </source>
</evidence>
<dbReference type="SUPFAM" id="SSF46955">
    <property type="entry name" value="Putative DNA-binding domain"/>
    <property type="match status" value="1"/>
</dbReference>
<dbReference type="RefSeq" id="WP_009256279.1">
    <property type="nucleotide sequence ID" value="NZ_BAABXS010000002.1"/>
</dbReference>
<reference evidence="8 11" key="3">
    <citation type="submission" date="2016-08" db="EMBL/GenBank/DDBJ databases">
        <authorList>
            <person name="Seilhamer J.J."/>
        </authorList>
    </citation>
    <scope>NUCLEOTIDE SEQUENCE [LARGE SCALE GENOMIC DNA]</scope>
    <source>
        <strain evidence="8 11">NML150140-1</strain>
    </source>
</reference>
<dbReference type="PANTHER" id="PTHR30204">
    <property type="entry name" value="REDOX-CYCLING DRUG-SENSING TRANSCRIPTIONAL ACTIVATOR SOXR"/>
    <property type="match status" value="1"/>
</dbReference>
<comment type="caution">
    <text evidence="8">The sequence shown here is derived from an EMBL/GenBank/DDBJ whole genome shotgun (WGS) entry which is preliminary data.</text>
</comment>
<dbReference type="CDD" id="cd00592">
    <property type="entry name" value="HTH_MerR-like"/>
    <property type="match status" value="1"/>
</dbReference>
<dbReference type="EMBL" id="MCGI01000007">
    <property type="protein sequence ID" value="ODM04672.1"/>
    <property type="molecule type" value="Genomic_DNA"/>
</dbReference>
<dbReference type="GeneID" id="93300509"/>
<dbReference type="InterPro" id="IPR010499">
    <property type="entry name" value="AraC_E-bd"/>
</dbReference>
<keyword evidence="1" id="KW-0678">Repressor</keyword>
<dbReference type="PROSITE" id="PS00552">
    <property type="entry name" value="HTH_MERR_1"/>
    <property type="match status" value="1"/>
</dbReference>
<evidence type="ECO:0000256" key="3">
    <source>
        <dbReference type="ARBA" id="ARBA00023125"/>
    </source>
</evidence>
<protein>
    <submittedName>
        <fullName evidence="6">HTH-type transcriptional regulator CueR</fullName>
    </submittedName>
    <submittedName>
        <fullName evidence="8">MerR family transcriptional regulator</fullName>
    </submittedName>
</protein>
<evidence type="ECO:0000313" key="9">
    <source>
        <dbReference type="EMBL" id="ODR46586.1"/>
    </source>
</evidence>
<evidence type="ECO:0000313" key="12">
    <source>
        <dbReference type="Proteomes" id="UP000094869"/>
    </source>
</evidence>
<evidence type="ECO:0000313" key="11">
    <source>
        <dbReference type="Proteomes" id="UP000094271"/>
    </source>
</evidence>
<evidence type="ECO:0000313" key="7">
    <source>
        <dbReference type="EMBL" id="ODM04906.1"/>
    </source>
</evidence>
<accession>A0A1E3UB91</accession>
<dbReference type="EMBL" id="MEHD01000049">
    <property type="protein sequence ID" value="ODR46586.1"/>
    <property type="molecule type" value="Genomic_DNA"/>
</dbReference>
<evidence type="ECO:0000313" key="6">
    <source>
        <dbReference type="EMBL" id="ODM04672.1"/>
    </source>
</evidence>
<dbReference type="Proteomes" id="UP000094869">
    <property type="component" value="Unassembled WGS sequence"/>
</dbReference>
<sequence>MYKIGEFSKITSLTIKALRYYEEQGILCPSERDKNGYRLYNDQDYERARLIALLRGLDFSIMEIRDVISNYGGEEDLSYFLKEKQAQILERIAGEKALLKKLEEALPGGSAAGIIRQEYDIVIKEIEEMIVVSTRFRGAYSDVGKYIGSLYKAAGNKSFGCPFSLYYDEEYREDADVELCVPVKGMVQASGISCRKLPGCRTISTIHKGGYDELGFAYKALLDAAYERNLQPVSPSREIYRKGPGLIFRGNPSNYVTELMIPVREMDIPMQEQKG</sequence>
<dbReference type="InterPro" id="IPR000551">
    <property type="entry name" value="MerR-type_HTH_dom"/>
</dbReference>
<dbReference type="AlphaFoldDB" id="A0A1E3UB91"/>
<dbReference type="Proteomes" id="UP000094271">
    <property type="component" value="Unassembled WGS sequence"/>
</dbReference>
<dbReference type="Proteomes" id="UP000094067">
    <property type="component" value="Unassembled WGS sequence"/>
</dbReference>
<name>A0A1E3UB91_9FIRM</name>
<dbReference type="PATRIC" id="fig|1432052.3.peg.6342"/>
<dbReference type="SMART" id="SM00422">
    <property type="entry name" value="HTH_MERR"/>
    <property type="match status" value="1"/>
</dbReference>
<evidence type="ECO:0000256" key="4">
    <source>
        <dbReference type="ARBA" id="ARBA00023163"/>
    </source>
</evidence>
<dbReference type="Pfam" id="PF13411">
    <property type="entry name" value="MerR_1"/>
    <property type="match status" value="1"/>
</dbReference>
<dbReference type="InterPro" id="IPR029442">
    <property type="entry name" value="GyrI-like"/>
</dbReference>
<dbReference type="Proteomes" id="UP000095003">
    <property type="component" value="Unassembled WGS sequence"/>
</dbReference>
<keyword evidence="4" id="KW-0804">Transcription</keyword>
<keyword evidence="12" id="KW-1185">Reference proteome</keyword>
<evidence type="ECO:0000313" key="13">
    <source>
        <dbReference type="Proteomes" id="UP000095003"/>
    </source>
</evidence>
<dbReference type="Pfam" id="PF06445">
    <property type="entry name" value="GyrI-like"/>
    <property type="match status" value="1"/>
</dbReference>
<dbReference type="PANTHER" id="PTHR30204:SF69">
    <property type="entry name" value="MERR-FAMILY TRANSCRIPTIONAL REGULATOR"/>
    <property type="match status" value="1"/>
</dbReference>
<dbReference type="GO" id="GO:0003677">
    <property type="term" value="F:DNA binding"/>
    <property type="evidence" value="ECO:0007669"/>
    <property type="project" value="UniProtKB-KW"/>
</dbReference>
<keyword evidence="3" id="KW-0238">DNA-binding</keyword>
<proteinExistence type="predicted"/>
<dbReference type="Gene3D" id="1.10.1660.10">
    <property type="match status" value="1"/>
</dbReference>
<feature type="domain" description="HTH merR-type" evidence="5">
    <location>
        <begin position="1"/>
        <end position="70"/>
    </location>
</feature>
<dbReference type="EMBL" id="MCGH01000002">
    <property type="protein sequence ID" value="ODM04906.1"/>
    <property type="molecule type" value="Genomic_DNA"/>
</dbReference>
<organism evidence="8 11">
    <name type="scientific">Eisenbergiella tayi</name>
    <dbReference type="NCBI Taxonomy" id="1432052"/>
    <lineage>
        <taxon>Bacteria</taxon>
        <taxon>Bacillati</taxon>
        <taxon>Bacillota</taxon>
        <taxon>Clostridia</taxon>
        <taxon>Lachnospirales</taxon>
        <taxon>Lachnospiraceae</taxon>
        <taxon>Eisenbergiella</taxon>
    </lineage>
</organism>
<reference evidence="10 13" key="1">
    <citation type="submission" date="2016-07" db="EMBL/GenBank/DDBJ databases">
        <title>Characterization of isolates of Eisenbergiella tayi derived from blood cultures, using whole genome sequencing.</title>
        <authorList>
            <person name="Burdz T."/>
            <person name="Wiebe D."/>
            <person name="Huynh C."/>
            <person name="Bernard K."/>
        </authorList>
    </citation>
    <scope>NUCLEOTIDE SEQUENCE [LARGE SCALE GENOMIC DNA]</scope>
    <source>
        <strain evidence="7 10">NML 110608</strain>
        <strain evidence="6 13">NML 120489</strain>
    </source>
</reference>
<evidence type="ECO:0000256" key="1">
    <source>
        <dbReference type="ARBA" id="ARBA00022491"/>
    </source>
</evidence>
<dbReference type="InterPro" id="IPR011256">
    <property type="entry name" value="Reg_factor_effector_dom_sf"/>
</dbReference>
<dbReference type="SUPFAM" id="SSF55136">
    <property type="entry name" value="Probable bacterial effector-binding domain"/>
    <property type="match status" value="1"/>
</dbReference>
<dbReference type="Gene3D" id="3.20.80.10">
    <property type="entry name" value="Regulatory factor, effector binding domain"/>
    <property type="match status" value="1"/>
</dbReference>
<dbReference type="SMART" id="SM00871">
    <property type="entry name" value="AraC_E_bind"/>
    <property type="match status" value="1"/>
</dbReference>
<dbReference type="GO" id="GO:0003700">
    <property type="term" value="F:DNA-binding transcription factor activity"/>
    <property type="evidence" value="ECO:0007669"/>
    <property type="project" value="InterPro"/>
</dbReference>
<dbReference type="EMBL" id="MEHA01000024">
    <property type="protein sequence ID" value="ODR46441.1"/>
    <property type="molecule type" value="Genomic_DNA"/>
</dbReference>
<dbReference type="InterPro" id="IPR009061">
    <property type="entry name" value="DNA-bd_dom_put_sf"/>
</dbReference>
<dbReference type="InterPro" id="IPR047057">
    <property type="entry name" value="MerR_fam"/>
</dbReference>
<keyword evidence="2" id="KW-0805">Transcription regulation</keyword>
<reference evidence="9 12" key="2">
    <citation type="submission" date="2016-08" db="EMBL/GenBank/DDBJ databases">
        <title>Characterization of Isolates of Eisenbergiella tayi Derived from Blood Cultures, Using Whole Genome Sequencing.</title>
        <authorList>
            <person name="Bernier A.-M."/>
            <person name="Burdz T."/>
            <person name="Wiebe D."/>
            <person name="Bernard K."/>
        </authorList>
    </citation>
    <scope>NUCLEOTIDE SEQUENCE [LARGE SCALE GENOMIC DNA]</scope>
    <source>
        <strain evidence="9 12">NML120146</strain>
    </source>
</reference>
<gene>
    <name evidence="6" type="primary">cueR_3</name>
    <name evidence="7" type="synonym">cueR_1</name>
    <name evidence="6" type="ORF">BEH84_05734</name>
    <name evidence="8" type="ORF">BEI59_25220</name>
    <name evidence="7" type="ORF">BEI61_00787</name>
    <name evidence="9" type="ORF">BEI63_27755</name>
</gene>
<dbReference type="PROSITE" id="PS50937">
    <property type="entry name" value="HTH_MERR_2"/>
    <property type="match status" value="1"/>
</dbReference>
<dbReference type="OrthoDB" id="9773308at2"/>
<evidence type="ECO:0000256" key="2">
    <source>
        <dbReference type="ARBA" id="ARBA00023015"/>
    </source>
</evidence>
<evidence type="ECO:0000313" key="10">
    <source>
        <dbReference type="Proteomes" id="UP000094067"/>
    </source>
</evidence>